<dbReference type="GO" id="GO:0000107">
    <property type="term" value="F:imidazoleglycerol-phosphate synthase activity"/>
    <property type="evidence" value="ECO:0007669"/>
    <property type="project" value="UniProtKB-UniRule"/>
</dbReference>
<dbReference type="Proteomes" id="UP000295357">
    <property type="component" value="Unassembled WGS sequence"/>
</dbReference>
<keyword evidence="7 10" id="KW-0456">Lyase</keyword>
<sequence>MIVIVDYKTANLGSIVNMFKRIGVAARVAERPAELDGATHILLPGIGHFDTCARNLRQLGFADALAPLVHERRLPLLGICVGAQLLTRGSEEGNEPGLGWIDADTRRFPAIDRPDYKVPHMGWNLAEPPAPHALFMNFEGPARFYFVHSYFMSADRPESVLSRTTHGVEFASGITRNNIAGVQFHPEKSHRFGMQLLRNFAATHSPEGVR</sequence>
<dbReference type="InterPro" id="IPR010139">
    <property type="entry name" value="Imidazole-glycPsynth_HisH"/>
</dbReference>
<dbReference type="PIRSF" id="PIRSF000495">
    <property type="entry name" value="Amidotransf_hisH"/>
    <property type="match status" value="1"/>
</dbReference>
<evidence type="ECO:0000256" key="1">
    <source>
        <dbReference type="ARBA" id="ARBA00005091"/>
    </source>
</evidence>
<dbReference type="PROSITE" id="PS51273">
    <property type="entry name" value="GATASE_TYPE_1"/>
    <property type="match status" value="1"/>
</dbReference>
<evidence type="ECO:0000259" key="12">
    <source>
        <dbReference type="Pfam" id="PF00117"/>
    </source>
</evidence>
<evidence type="ECO:0000256" key="11">
    <source>
        <dbReference type="PIRSR" id="PIRSR000495-1"/>
    </source>
</evidence>
<dbReference type="CDD" id="cd01748">
    <property type="entry name" value="GATase1_IGP_Synthase"/>
    <property type="match status" value="1"/>
</dbReference>
<comment type="function">
    <text evidence="10">IGPS catalyzes the conversion of PRFAR and glutamine to IGP, AICAR and glutamate. The HisH subunit catalyzes the hydrolysis of glutamine to glutamate and ammonia as part of the synthesis of IGP and AICAR. The resulting ammonia molecule is channeled to the active site of HisF.</text>
</comment>
<keyword evidence="3 10" id="KW-0028">Amino-acid biosynthesis</keyword>
<comment type="subunit">
    <text evidence="2 10">Heterodimer of HisH and HisF.</text>
</comment>
<comment type="catalytic activity">
    <reaction evidence="9 10">
        <text>L-glutamine + H2O = L-glutamate + NH4(+)</text>
        <dbReference type="Rhea" id="RHEA:15889"/>
        <dbReference type="ChEBI" id="CHEBI:15377"/>
        <dbReference type="ChEBI" id="CHEBI:28938"/>
        <dbReference type="ChEBI" id="CHEBI:29985"/>
        <dbReference type="ChEBI" id="CHEBI:58359"/>
        <dbReference type="EC" id="3.5.1.2"/>
    </reaction>
</comment>
<evidence type="ECO:0000256" key="4">
    <source>
        <dbReference type="ARBA" id="ARBA00022801"/>
    </source>
</evidence>
<dbReference type="GO" id="GO:0005737">
    <property type="term" value="C:cytoplasm"/>
    <property type="evidence" value="ECO:0007669"/>
    <property type="project" value="UniProtKB-SubCell"/>
</dbReference>
<keyword evidence="5 10" id="KW-0315">Glutamine amidotransferase</keyword>
<proteinExistence type="inferred from homology"/>
<name>A0A4R6MZC0_9BURK</name>
<feature type="active site" evidence="10 11">
    <location>
        <position position="187"/>
    </location>
</feature>
<dbReference type="EC" id="4.3.2.10" evidence="10"/>
<keyword evidence="10" id="KW-0963">Cytoplasm</keyword>
<evidence type="ECO:0000256" key="9">
    <source>
        <dbReference type="ARBA" id="ARBA00049534"/>
    </source>
</evidence>
<gene>
    <name evidence="10" type="primary">hisH</name>
    <name evidence="13" type="ORF">DFR39_107131</name>
</gene>
<protein>
    <recommendedName>
        <fullName evidence="10">Imidazole glycerol phosphate synthase subunit HisH</fullName>
        <ecNumber evidence="10">4.3.2.10</ecNumber>
    </recommendedName>
    <alternativeName>
        <fullName evidence="10">IGP synthase glutaminase subunit</fullName>
        <ecNumber evidence="10">3.5.1.2</ecNumber>
    </alternativeName>
    <alternativeName>
        <fullName evidence="10">IGP synthase subunit HisH</fullName>
    </alternativeName>
    <alternativeName>
        <fullName evidence="10">ImGP synthase subunit HisH</fullName>
        <shortName evidence="10">IGPS subunit HisH</shortName>
    </alternativeName>
</protein>
<dbReference type="NCBIfam" id="TIGR01855">
    <property type="entry name" value="IMP_synth_hisH"/>
    <property type="match status" value="1"/>
</dbReference>
<evidence type="ECO:0000313" key="14">
    <source>
        <dbReference type="Proteomes" id="UP000295357"/>
    </source>
</evidence>
<keyword evidence="4 10" id="KW-0378">Hydrolase</keyword>
<keyword evidence="14" id="KW-1185">Reference proteome</keyword>
<keyword evidence="13" id="KW-0808">Transferase</keyword>
<dbReference type="EC" id="3.5.1.2" evidence="10"/>
<dbReference type="OrthoDB" id="9813383at2"/>
<evidence type="ECO:0000256" key="6">
    <source>
        <dbReference type="ARBA" id="ARBA00023102"/>
    </source>
</evidence>
<feature type="active site" description="Nucleophile" evidence="10 11">
    <location>
        <position position="80"/>
    </location>
</feature>
<dbReference type="AlphaFoldDB" id="A0A4R6MZC0"/>
<dbReference type="InterPro" id="IPR029062">
    <property type="entry name" value="Class_I_gatase-like"/>
</dbReference>
<comment type="catalytic activity">
    <reaction evidence="8 10">
        <text>5-[(5-phospho-1-deoxy-D-ribulos-1-ylimino)methylamino]-1-(5-phospho-beta-D-ribosyl)imidazole-4-carboxamide + L-glutamine = D-erythro-1-(imidazol-4-yl)glycerol 3-phosphate + 5-amino-1-(5-phospho-beta-D-ribosyl)imidazole-4-carboxamide + L-glutamate + H(+)</text>
        <dbReference type="Rhea" id="RHEA:24793"/>
        <dbReference type="ChEBI" id="CHEBI:15378"/>
        <dbReference type="ChEBI" id="CHEBI:29985"/>
        <dbReference type="ChEBI" id="CHEBI:58278"/>
        <dbReference type="ChEBI" id="CHEBI:58359"/>
        <dbReference type="ChEBI" id="CHEBI:58475"/>
        <dbReference type="ChEBI" id="CHEBI:58525"/>
        <dbReference type="EC" id="4.3.2.10"/>
    </reaction>
</comment>
<evidence type="ECO:0000313" key="13">
    <source>
        <dbReference type="EMBL" id="TDP07598.1"/>
    </source>
</evidence>
<dbReference type="UniPathway" id="UPA00031">
    <property type="reaction ID" value="UER00010"/>
</dbReference>
<organism evidence="13 14">
    <name type="scientific">Roseateles asaccharophilus</name>
    <dbReference type="NCBI Taxonomy" id="582607"/>
    <lineage>
        <taxon>Bacteria</taxon>
        <taxon>Pseudomonadati</taxon>
        <taxon>Pseudomonadota</taxon>
        <taxon>Betaproteobacteria</taxon>
        <taxon>Burkholderiales</taxon>
        <taxon>Sphaerotilaceae</taxon>
        <taxon>Roseateles</taxon>
    </lineage>
</organism>
<accession>A0A4R6MZC0</accession>
<evidence type="ECO:0000256" key="7">
    <source>
        <dbReference type="ARBA" id="ARBA00023239"/>
    </source>
</evidence>
<evidence type="ECO:0000256" key="3">
    <source>
        <dbReference type="ARBA" id="ARBA00022605"/>
    </source>
</evidence>
<feature type="domain" description="Glutamine amidotransferase" evidence="12">
    <location>
        <begin position="4"/>
        <end position="201"/>
    </location>
</feature>
<dbReference type="GO" id="GO:0016829">
    <property type="term" value="F:lyase activity"/>
    <property type="evidence" value="ECO:0007669"/>
    <property type="project" value="UniProtKB-KW"/>
</dbReference>
<comment type="caution">
    <text evidence="13">The sequence shown here is derived from an EMBL/GenBank/DDBJ whole genome shotgun (WGS) entry which is preliminary data.</text>
</comment>
<comment type="subcellular location">
    <subcellularLocation>
        <location evidence="10">Cytoplasm</location>
    </subcellularLocation>
</comment>
<dbReference type="EMBL" id="SNXE01000007">
    <property type="protein sequence ID" value="TDP07598.1"/>
    <property type="molecule type" value="Genomic_DNA"/>
</dbReference>
<dbReference type="RefSeq" id="WP_133604403.1">
    <property type="nucleotide sequence ID" value="NZ_JAUFPJ010000008.1"/>
</dbReference>
<dbReference type="Gene3D" id="3.40.50.880">
    <property type="match status" value="1"/>
</dbReference>
<dbReference type="SUPFAM" id="SSF52317">
    <property type="entry name" value="Class I glutamine amidotransferase-like"/>
    <property type="match status" value="1"/>
</dbReference>
<evidence type="ECO:0000256" key="5">
    <source>
        <dbReference type="ARBA" id="ARBA00022962"/>
    </source>
</evidence>
<comment type="pathway">
    <text evidence="1 10">Amino-acid biosynthesis; L-histidine biosynthesis; L-histidine from 5-phospho-alpha-D-ribose 1-diphosphate: step 5/9.</text>
</comment>
<dbReference type="HAMAP" id="MF_00278">
    <property type="entry name" value="HisH"/>
    <property type="match status" value="1"/>
</dbReference>
<evidence type="ECO:0000256" key="10">
    <source>
        <dbReference type="HAMAP-Rule" id="MF_00278"/>
    </source>
</evidence>
<evidence type="ECO:0000256" key="8">
    <source>
        <dbReference type="ARBA" id="ARBA00047838"/>
    </source>
</evidence>
<feature type="active site" evidence="10 11">
    <location>
        <position position="185"/>
    </location>
</feature>
<reference evidence="13 14" key="1">
    <citation type="submission" date="2019-03" db="EMBL/GenBank/DDBJ databases">
        <title>Genomic Encyclopedia of Type Strains, Phase IV (KMG-IV): sequencing the most valuable type-strain genomes for metagenomic binning, comparative biology and taxonomic classification.</title>
        <authorList>
            <person name="Goeker M."/>
        </authorList>
    </citation>
    <scope>NUCLEOTIDE SEQUENCE [LARGE SCALE GENOMIC DNA]</scope>
    <source>
        <strain evidence="13 14">DSM 25082</strain>
    </source>
</reference>
<dbReference type="PANTHER" id="PTHR42701">
    <property type="entry name" value="IMIDAZOLE GLYCEROL PHOSPHATE SYNTHASE SUBUNIT HISH"/>
    <property type="match status" value="1"/>
</dbReference>
<dbReference type="GO" id="GO:0000105">
    <property type="term" value="P:L-histidine biosynthetic process"/>
    <property type="evidence" value="ECO:0007669"/>
    <property type="project" value="UniProtKB-UniRule"/>
</dbReference>
<dbReference type="PANTHER" id="PTHR42701:SF1">
    <property type="entry name" value="IMIDAZOLE GLYCEROL PHOSPHATE SYNTHASE SUBUNIT HISH"/>
    <property type="match status" value="1"/>
</dbReference>
<evidence type="ECO:0000256" key="2">
    <source>
        <dbReference type="ARBA" id="ARBA00011152"/>
    </source>
</evidence>
<dbReference type="Pfam" id="PF00117">
    <property type="entry name" value="GATase"/>
    <property type="match status" value="1"/>
</dbReference>
<keyword evidence="6 10" id="KW-0368">Histidine biosynthesis</keyword>
<dbReference type="GO" id="GO:0004359">
    <property type="term" value="F:glutaminase activity"/>
    <property type="evidence" value="ECO:0007669"/>
    <property type="project" value="UniProtKB-EC"/>
</dbReference>
<dbReference type="InterPro" id="IPR017926">
    <property type="entry name" value="GATASE"/>
</dbReference>